<reference evidence="1 2" key="1">
    <citation type="submission" date="2023-07" db="EMBL/GenBank/DDBJ databases">
        <title>Genomic Encyclopedia of Type Strains, Phase IV (KMG-IV): sequencing the most valuable type-strain genomes for metagenomic binning, comparative biology and taxonomic classification.</title>
        <authorList>
            <person name="Goeker M."/>
        </authorList>
    </citation>
    <scope>NUCLEOTIDE SEQUENCE [LARGE SCALE GENOMIC DNA]</scope>
    <source>
        <strain evidence="1 2">DSM 11549</strain>
    </source>
</reference>
<dbReference type="EMBL" id="JAUSUK010000001">
    <property type="protein sequence ID" value="MDQ0324515.1"/>
    <property type="molecule type" value="Genomic_DNA"/>
</dbReference>
<organism evidence="1 2">
    <name type="scientific">Rhodopseudomonas julia</name>
    <dbReference type="NCBI Taxonomy" id="200617"/>
    <lineage>
        <taxon>Bacteria</taxon>
        <taxon>Pseudomonadati</taxon>
        <taxon>Pseudomonadota</taxon>
        <taxon>Alphaproteobacteria</taxon>
        <taxon>Hyphomicrobiales</taxon>
        <taxon>Nitrobacteraceae</taxon>
        <taxon>Rhodopseudomonas</taxon>
    </lineage>
</organism>
<name>A0ABU0C4B4_9BRAD</name>
<proteinExistence type="predicted"/>
<gene>
    <name evidence="1" type="ORF">J2R99_000364</name>
</gene>
<comment type="caution">
    <text evidence="1">The sequence shown here is derived from an EMBL/GenBank/DDBJ whole genome shotgun (WGS) entry which is preliminary data.</text>
</comment>
<evidence type="ECO:0008006" key="3">
    <source>
        <dbReference type="Google" id="ProtNLM"/>
    </source>
</evidence>
<protein>
    <recommendedName>
        <fullName evidence="3">Holin</fullName>
    </recommendedName>
</protein>
<dbReference type="RefSeq" id="WP_307152795.1">
    <property type="nucleotide sequence ID" value="NZ_JAUSUK010000001.1"/>
</dbReference>
<keyword evidence="2" id="KW-1185">Reference proteome</keyword>
<dbReference type="Proteomes" id="UP001230253">
    <property type="component" value="Unassembled WGS sequence"/>
</dbReference>
<sequence length="66" mass="7090">MTTVTQPTLLPTNKLTAATFAASLANLAQLLVARHFPEFADPEIWAPLAPALALIVGYFVKDRPNA</sequence>
<accession>A0ABU0C4B4</accession>
<evidence type="ECO:0000313" key="1">
    <source>
        <dbReference type="EMBL" id="MDQ0324515.1"/>
    </source>
</evidence>
<evidence type="ECO:0000313" key="2">
    <source>
        <dbReference type="Proteomes" id="UP001230253"/>
    </source>
</evidence>